<accession>A0A557SS49</accession>
<sequence length="67" mass="8059">MTHEEHRIKKAPLLRNNPNSIIRLNITWSNSEYSSRQKYLKIKKFEIPAKHRISTPSQYTYVFKVNN</sequence>
<reference evidence="1 2" key="1">
    <citation type="journal article" date="2019" name="Front. Microbiol.">
        <title>Ammonia Oxidation by the Arctic Terrestrial Thaumarchaeote Candidatus Nitrosocosmicus arcticus Is Stimulated by Increasing Temperatures.</title>
        <authorList>
            <person name="Alves R.J.E."/>
            <person name="Kerou M."/>
            <person name="Zappe A."/>
            <person name="Bittner R."/>
            <person name="Abby S.S."/>
            <person name="Schmidt H.A."/>
            <person name="Pfeifer K."/>
            <person name="Schleper C."/>
        </authorList>
    </citation>
    <scope>NUCLEOTIDE SEQUENCE [LARGE SCALE GENOMIC DNA]</scope>
    <source>
        <strain evidence="1 2">Kfb</strain>
    </source>
</reference>
<dbReference type="EMBL" id="VOAH01000015">
    <property type="protein sequence ID" value="TVP39434.1"/>
    <property type="molecule type" value="Genomic_DNA"/>
</dbReference>
<comment type="caution">
    <text evidence="1">The sequence shown here is derived from an EMBL/GenBank/DDBJ whole genome shotgun (WGS) entry which is preliminary data.</text>
</comment>
<dbReference type="Proteomes" id="UP000315289">
    <property type="component" value="Unassembled WGS sequence"/>
</dbReference>
<evidence type="ECO:0000313" key="2">
    <source>
        <dbReference type="Proteomes" id="UP000315289"/>
    </source>
</evidence>
<gene>
    <name evidence="1" type="ORF">NARC_150028</name>
</gene>
<protein>
    <submittedName>
        <fullName evidence="1">Uncharacterized protein</fullName>
    </submittedName>
</protein>
<keyword evidence="2" id="KW-1185">Reference proteome</keyword>
<name>A0A557SS49_9ARCH</name>
<evidence type="ECO:0000313" key="1">
    <source>
        <dbReference type="EMBL" id="TVP39434.1"/>
    </source>
</evidence>
<proteinExistence type="predicted"/>
<dbReference type="AlphaFoldDB" id="A0A557SS49"/>
<organism evidence="1 2">
    <name type="scientific">Candidatus Nitrosocosmicus arcticus</name>
    <dbReference type="NCBI Taxonomy" id="2035267"/>
    <lineage>
        <taxon>Archaea</taxon>
        <taxon>Nitrososphaerota</taxon>
        <taxon>Nitrososphaeria</taxon>
        <taxon>Nitrososphaerales</taxon>
        <taxon>Nitrososphaeraceae</taxon>
        <taxon>Candidatus Nitrosocosmicus</taxon>
    </lineage>
</organism>